<name>A0ACB8QD14_9AGAM</name>
<dbReference type="Proteomes" id="UP000814128">
    <property type="component" value="Unassembled WGS sequence"/>
</dbReference>
<keyword evidence="2" id="KW-1185">Reference proteome</keyword>
<dbReference type="EMBL" id="MU273665">
    <property type="protein sequence ID" value="KAI0029622.1"/>
    <property type="molecule type" value="Genomic_DNA"/>
</dbReference>
<proteinExistence type="predicted"/>
<evidence type="ECO:0000313" key="2">
    <source>
        <dbReference type="Proteomes" id="UP000814128"/>
    </source>
</evidence>
<protein>
    <submittedName>
        <fullName evidence="1">Uncharacterized protein</fullName>
    </submittedName>
</protein>
<comment type="caution">
    <text evidence="1">The sequence shown here is derived from an EMBL/GenBank/DDBJ whole genome shotgun (WGS) entry which is preliminary data.</text>
</comment>
<reference evidence="1" key="2">
    <citation type="journal article" date="2022" name="New Phytol.">
        <title>Evolutionary transition to the ectomycorrhizal habit in the genomes of a hyperdiverse lineage of mushroom-forming fungi.</title>
        <authorList>
            <person name="Looney B."/>
            <person name="Miyauchi S."/>
            <person name="Morin E."/>
            <person name="Drula E."/>
            <person name="Courty P.E."/>
            <person name="Kohler A."/>
            <person name="Kuo A."/>
            <person name="LaButti K."/>
            <person name="Pangilinan J."/>
            <person name="Lipzen A."/>
            <person name="Riley R."/>
            <person name="Andreopoulos W."/>
            <person name="He G."/>
            <person name="Johnson J."/>
            <person name="Nolan M."/>
            <person name="Tritt A."/>
            <person name="Barry K.W."/>
            <person name="Grigoriev I.V."/>
            <person name="Nagy L.G."/>
            <person name="Hibbett D."/>
            <person name="Henrissat B."/>
            <person name="Matheny P.B."/>
            <person name="Labbe J."/>
            <person name="Martin F.M."/>
        </authorList>
    </citation>
    <scope>NUCLEOTIDE SEQUENCE</scope>
    <source>
        <strain evidence="1">EC-137</strain>
    </source>
</reference>
<sequence length="556" mass="64161">MRVPRSLGDFFNDGELKSGQIESNIVNNGEVRRVIQSGTERNYKRAVALFDVYVNRNPLCNLDSFKTPKDFIRKVAYAIKGRCGDPKACLKTVHQYWKNLTAGWRRVGRYDIRDQVFIFGDLQKEMKLAYQKRARRYGTMLHFVYLGTQLWKYDWHRYDRPRGRLYLWDGIVLNVFTSARVGEFIESTAREGSGRGLHYRDVSFVFFRNEDGNAEFAMEIVKDAKGMTASPGRRSEHALHEGSGQHPLFCNPMLTRVAILLAKGASRDFKTMDELLDFEPGEDGITRIAWNPRILDEPVYKRGDGHIWSARTYSDRLHPLGLRSEFRSINNHDFRAEGIRSIDENYSSSQRRRHAGHGSDSVYDEYYAPRNPGTDGQGAYAGDTPRTLFPKLLRILKMDHNPVLAQSLPARELHELATSDAYSNITDKLDELDNFPGSDDASAKKRRAELLSDLRKLKLEALQQYQEQQIINPLAKMVKTEDERHYRTPFSRIRRLMPIRSRLAEDLFSVTSIRSPAGRAVLRDLIELYQSDFEVRHRPGLEPERCHCSKHPKAVE</sequence>
<reference evidence="1" key="1">
    <citation type="submission" date="2021-02" db="EMBL/GenBank/DDBJ databases">
        <authorList>
            <consortium name="DOE Joint Genome Institute"/>
            <person name="Ahrendt S."/>
            <person name="Looney B.P."/>
            <person name="Miyauchi S."/>
            <person name="Morin E."/>
            <person name="Drula E."/>
            <person name="Courty P.E."/>
            <person name="Chicoki N."/>
            <person name="Fauchery L."/>
            <person name="Kohler A."/>
            <person name="Kuo A."/>
            <person name="Labutti K."/>
            <person name="Pangilinan J."/>
            <person name="Lipzen A."/>
            <person name="Riley R."/>
            <person name="Andreopoulos W."/>
            <person name="He G."/>
            <person name="Johnson J."/>
            <person name="Barry K.W."/>
            <person name="Grigoriev I.V."/>
            <person name="Nagy L."/>
            <person name="Hibbett D."/>
            <person name="Henrissat B."/>
            <person name="Matheny P.B."/>
            <person name="Labbe J."/>
            <person name="Martin F."/>
        </authorList>
    </citation>
    <scope>NUCLEOTIDE SEQUENCE</scope>
    <source>
        <strain evidence="1">EC-137</strain>
    </source>
</reference>
<accession>A0ACB8QD14</accession>
<gene>
    <name evidence="1" type="ORF">K488DRAFT_56022</name>
</gene>
<evidence type="ECO:0000313" key="1">
    <source>
        <dbReference type="EMBL" id="KAI0029622.1"/>
    </source>
</evidence>
<organism evidence="1 2">
    <name type="scientific">Vararia minispora EC-137</name>
    <dbReference type="NCBI Taxonomy" id="1314806"/>
    <lineage>
        <taxon>Eukaryota</taxon>
        <taxon>Fungi</taxon>
        <taxon>Dikarya</taxon>
        <taxon>Basidiomycota</taxon>
        <taxon>Agaricomycotina</taxon>
        <taxon>Agaricomycetes</taxon>
        <taxon>Russulales</taxon>
        <taxon>Lachnocladiaceae</taxon>
        <taxon>Vararia</taxon>
    </lineage>
</organism>